<proteinExistence type="predicted"/>
<dbReference type="AlphaFoldDB" id="A0A512P9V2"/>
<dbReference type="OrthoDB" id="4829688at2"/>
<gene>
    <name evidence="2" type="ORF">CSO01_07030</name>
</gene>
<feature type="compositionally biased region" description="Basic and acidic residues" evidence="1">
    <location>
        <begin position="1"/>
        <end position="22"/>
    </location>
</feature>
<dbReference type="RefSeq" id="WP_146951754.1">
    <property type="nucleotide sequence ID" value="NZ_BAABBJ010000015.1"/>
</dbReference>
<evidence type="ECO:0000313" key="3">
    <source>
        <dbReference type="Proteomes" id="UP000321798"/>
    </source>
</evidence>
<evidence type="ECO:0000313" key="2">
    <source>
        <dbReference type="EMBL" id="GEP67988.1"/>
    </source>
</evidence>
<feature type="compositionally biased region" description="Basic and acidic residues" evidence="1">
    <location>
        <begin position="29"/>
        <end position="44"/>
    </location>
</feature>
<dbReference type="Proteomes" id="UP000321798">
    <property type="component" value="Unassembled WGS sequence"/>
</dbReference>
<accession>A0A512P9V2</accession>
<reference evidence="2 3" key="1">
    <citation type="submission" date="2019-07" db="EMBL/GenBank/DDBJ databases">
        <title>Whole genome shotgun sequence of Cellulomonas soli NBRC 109434.</title>
        <authorList>
            <person name="Hosoyama A."/>
            <person name="Uohara A."/>
            <person name="Ohji S."/>
            <person name="Ichikawa N."/>
        </authorList>
    </citation>
    <scope>NUCLEOTIDE SEQUENCE [LARGE SCALE GENOMIC DNA]</scope>
    <source>
        <strain evidence="2 3">NBRC 109434</strain>
    </source>
</reference>
<keyword evidence="3" id="KW-1185">Reference proteome</keyword>
<name>A0A512P9V2_9CELL</name>
<dbReference type="EMBL" id="BKAL01000002">
    <property type="protein sequence ID" value="GEP67988.1"/>
    <property type="molecule type" value="Genomic_DNA"/>
</dbReference>
<evidence type="ECO:0008006" key="4">
    <source>
        <dbReference type="Google" id="ProtNLM"/>
    </source>
</evidence>
<comment type="caution">
    <text evidence="2">The sequence shown here is derived from an EMBL/GenBank/DDBJ whole genome shotgun (WGS) entry which is preliminary data.</text>
</comment>
<feature type="region of interest" description="Disordered" evidence="1">
    <location>
        <begin position="1"/>
        <end position="65"/>
    </location>
</feature>
<feature type="compositionally biased region" description="Low complexity" evidence="1">
    <location>
        <begin position="45"/>
        <end position="56"/>
    </location>
</feature>
<organism evidence="2 3">
    <name type="scientific">Cellulomonas soli</name>
    <dbReference type="NCBI Taxonomy" id="931535"/>
    <lineage>
        <taxon>Bacteria</taxon>
        <taxon>Bacillati</taxon>
        <taxon>Actinomycetota</taxon>
        <taxon>Actinomycetes</taxon>
        <taxon>Micrococcales</taxon>
        <taxon>Cellulomonadaceae</taxon>
        <taxon>Cellulomonas</taxon>
    </lineage>
</organism>
<evidence type="ECO:0000256" key="1">
    <source>
        <dbReference type="SAM" id="MobiDB-lite"/>
    </source>
</evidence>
<sequence length="65" mass="7309">MTDKDADHRLAEASRAATRELYKSGTPEYDVRAQQRAVEAERKAQQAAQEHAQQDAQENEDEGAH</sequence>
<protein>
    <recommendedName>
        <fullName evidence="4">Translation initiation factor 2</fullName>
    </recommendedName>
</protein>